<evidence type="ECO:0000256" key="1">
    <source>
        <dbReference type="SAM" id="MobiDB-lite"/>
    </source>
</evidence>
<dbReference type="AlphaFoldDB" id="A0A940SZW3"/>
<gene>
    <name evidence="2" type="ORF">JOF28_000537</name>
</gene>
<evidence type="ECO:0000313" key="2">
    <source>
        <dbReference type="EMBL" id="MBP1325305.1"/>
    </source>
</evidence>
<protein>
    <submittedName>
        <fullName evidence="2">Nucleic acid-binding Zn-ribbon protein</fullName>
    </submittedName>
</protein>
<organism evidence="2 3">
    <name type="scientific">Leucobacter exalbidus</name>
    <dbReference type="NCBI Taxonomy" id="662960"/>
    <lineage>
        <taxon>Bacteria</taxon>
        <taxon>Bacillati</taxon>
        <taxon>Actinomycetota</taxon>
        <taxon>Actinomycetes</taxon>
        <taxon>Micrococcales</taxon>
        <taxon>Microbacteriaceae</taxon>
        <taxon>Leucobacter</taxon>
    </lineage>
</organism>
<dbReference type="EMBL" id="JAFIDA010000001">
    <property type="protein sequence ID" value="MBP1325305.1"/>
    <property type="molecule type" value="Genomic_DNA"/>
</dbReference>
<sequence length="342" mass="38447">MSGRPAARLRPIIVTILACALVAATVGAVMNRQLISDHIAAAGFEAPSPVLELQQSLHLTDDGTRIFLASHPTLDGSQHFNTQCAELLQGVTAHVLGCYVDDRIHLFNVVDPRVAGIVQVTAAHELLHAAYARMRPGDRSVLAEKLRKLYKERSQADPDLAKRMEMYSNLSDTAFAGELHSILGSEMEDLPEWLEEHYAQWFEDRSSITATYRAYQGVFQGLKNDSNSLRERMRVLRVDVEKRKADYDIAIEAYDADAAELEQQLNAPKRSKSRATIESEREKQRDLEERRTELKETLKGLQDDIDHYNEQRAALQQLGELSTELEQQLDSALAPVTTRPTE</sequence>
<dbReference type="RefSeq" id="WP_209704350.1">
    <property type="nucleotide sequence ID" value="NZ_JAFIDA010000001.1"/>
</dbReference>
<evidence type="ECO:0000313" key="3">
    <source>
        <dbReference type="Proteomes" id="UP000675163"/>
    </source>
</evidence>
<reference evidence="2" key="1">
    <citation type="submission" date="2021-02" db="EMBL/GenBank/DDBJ databases">
        <title>Sequencing the genomes of 1000 actinobacteria strains.</title>
        <authorList>
            <person name="Klenk H.-P."/>
        </authorList>
    </citation>
    <scope>NUCLEOTIDE SEQUENCE</scope>
    <source>
        <strain evidence="2">DSM 22850</strain>
    </source>
</reference>
<name>A0A940SZW3_9MICO</name>
<comment type="caution">
    <text evidence="2">The sequence shown here is derived from an EMBL/GenBank/DDBJ whole genome shotgun (WGS) entry which is preliminary data.</text>
</comment>
<proteinExistence type="predicted"/>
<feature type="compositionally biased region" description="Basic and acidic residues" evidence="1">
    <location>
        <begin position="275"/>
        <end position="289"/>
    </location>
</feature>
<accession>A0A940SZW3</accession>
<keyword evidence="3" id="KW-1185">Reference proteome</keyword>
<dbReference type="Proteomes" id="UP000675163">
    <property type="component" value="Unassembled WGS sequence"/>
</dbReference>
<feature type="region of interest" description="Disordered" evidence="1">
    <location>
        <begin position="266"/>
        <end position="289"/>
    </location>
</feature>